<dbReference type="HOGENOM" id="CLU_048246_4_1_7"/>
<dbReference type="RefSeq" id="WP_015336102.1">
    <property type="nucleotide sequence ID" value="NC_020055.1"/>
</dbReference>
<dbReference type="KEGG" id="dhy:DESAM_21217"/>
<organism evidence="2 3">
    <name type="scientific">Maridesulfovibrio hydrothermalis AM13 = DSM 14728</name>
    <dbReference type="NCBI Taxonomy" id="1121451"/>
    <lineage>
        <taxon>Bacteria</taxon>
        <taxon>Pseudomonadati</taxon>
        <taxon>Thermodesulfobacteriota</taxon>
        <taxon>Desulfovibrionia</taxon>
        <taxon>Desulfovibrionales</taxon>
        <taxon>Desulfovibrionaceae</taxon>
        <taxon>Maridesulfovibrio</taxon>
    </lineage>
</organism>
<gene>
    <name evidence="2" type="ORF">DESAM_21217</name>
</gene>
<dbReference type="PANTHER" id="PTHR33525:SF3">
    <property type="entry name" value="RIBONUCLEASE Y"/>
    <property type="match status" value="1"/>
</dbReference>
<dbReference type="InterPro" id="IPR052340">
    <property type="entry name" value="RNase_Y/CdgJ"/>
</dbReference>
<dbReference type="InterPro" id="IPR013976">
    <property type="entry name" value="HDOD"/>
</dbReference>
<keyword evidence="3" id="KW-1185">Reference proteome</keyword>
<dbReference type="SUPFAM" id="SSF109604">
    <property type="entry name" value="HD-domain/PDEase-like"/>
    <property type="match status" value="1"/>
</dbReference>
<evidence type="ECO:0000313" key="3">
    <source>
        <dbReference type="Proteomes" id="UP000010808"/>
    </source>
</evidence>
<dbReference type="EMBL" id="FO203522">
    <property type="protein sequence ID" value="CCO23498.1"/>
    <property type="molecule type" value="Genomic_DNA"/>
</dbReference>
<reference evidence="2 3" key="1">
    <citation type="submission" date="2012-10" db="EMBL/GenBank/DDBJ databases">
        <authorList>
            <person name="Genoscope - CEA"/>
        </authorList>
    </citation>
    <scope>NUCLEOTIDE SEQUENCE [LARGE SCALE GENOMIC DNA]</scope>
    <source>
        <strain evidence="3">AM13 / DSM 14728</strain>
    </source>
</reference>
<name>L0R9P5_9BACT</name>
<dbReference type="Gene3D" id="1.10.3210.10">
    <property type="entry name" value="Hypothetical protein af1432"/>
    <property type="match status" value="1"/>
</dbReference>
<dbReference type="PROSITE" id="PS51833">
    <property type="entry name" value="HDOD"/>
    <property type="match status" value="1"/>
</dbReference>
<dbReference type="STRING" id="1121451.DESAM_21217"/>
<dbReference type="OrthoDB" id="9803649at2"/>
<accession>L0R9P5</accession>
<dbReference type="PATRIC" id="fig|1121451.3.peg.1469"/>
<dbReference type="Pfam" id="PF08668">
    <property type="entry name" value="HDOD"/>
    <property type="match status" value="1"/>
</dbReference>
<dbReference type="PANTHER" id="PTHR33525">
    <property type="match status" value="1"/>
</dbReference>
<dbReference type="eggNOG" id="COG1639">
    <property type="taxonomic scope" value="Bacteria"/>
</dbReference>
<evidence type="ECO:0000313" key="2">
    <source>
        <dbReference type="EMBL" id="CCO23498.1"/>
    </source>
</evidence>
<sequence>MIIYVADLKSGMVLAADVKGSNGRLLLPAGTSLNEQHLRVLNIWGVSEAEIDVQGTDSTVGEEESVDPLLLEKADKHADGLFIYADMGHEPMPTLKEACVKKYVELLSLNEDLPRLPQIPEGRFEVPASPAFESVSAFLDSGVKLSSFPDIYYKIMDALDDPSSTSNTLADIISKDSGLCAKLLSLVNSPLYGFNKPVDSLSRAVSLVGTQGLSQLALGVTVMNSFQGFDGKYFSMSDFWKHSLSCGVFCRILSSQIPGTSQDNCFLVGMLHDLGRLIMLQLAPEESTLSFQLAKSQGFSLDLAERVVFGFDHCQLAGELFEIWNFPPALTEAVVGHHGHGKDVLLESAICSVGDTMAVAMQEGSNGSGFVKAPYIGAWDSLGLPSSALATALLKARRQIDDILTIFGG</sequence>
<proteinExistence type="predicted"/>
<feature type="domain" description="HDOD" evidence="1">
    <location>
        <begin position="145"/>
        <end position="340"/>
    </location>
</feature>
<protein>
    <submittedName>
        <fullName evidence="2">Putative signal transduction protein</fullName>
    </submittedName>
</protein>
<dbReference type="AlphaFoldDB" id="L0R9P5"/>
<dbReference type="Proteomes" id="UP000010808">
    <property type="component" value="Chromosome"/>
</dbReference>
<evidence type="ECO:0000259" key="1">
    <source>
        <dbReference type="PROSITE" id="PS51833"/>
    </source>
</evidence>